<dbReference type="AlphaFoldDB" id="A0A6G1KVP4"/>
<name>A0A6G1KVP4_9PEZI</name>
<dbReference type="EMBL" id="ML995912">
    <property type="protein sequence ID" value="KAF2764711.1"/>
    <property type="molecule type" value="Genomic_DNA"/>
</dbReference>
<sequence>MTMDSGAMTTSSNSCENIAMNNLVDARIPALATTLDMKGRFEFELQESLILQLRAFCSVRGIEKDVFALAALCAAQYCRTACPQVIVGVLCAFADDHDSMRNQVKVSPAMHILRVATEADCTFGDLLQQVAERLSKSSIQDDPELEDAEIVSCWRKTPATCGVNPVPASVGPSRKSAENISGINIELNI</sequence>
<protein>
    <submittedName>
        <fullName evidence="1">Uncharacterized protein</fullName>
    </submittedName>
</protein>
<evidence type="ECO:0000313" key="2">
    <source>
        <dbReference type="Proteomes" id="UP000799436"/>
    </source>
</evidence>
<reference evidence="1" key="1">
    <citation type="journal article" date="2020" name="Stud. Mycol.">
        <title>101 Dothideomycetes genomes: a test case for predicting lifestyles and emergence of pathogens.</title>
        <authorList>
            <person name="Haridas S."/>
            <person name="Albert R."/>
            <person name="Binder M."/>
            <person name="Bloem J."/>
            <person name="Labutti K."/>
            <person name="Salamov A."/>
            <person name="Andreopoulos B."/>
            <person name="Baker S."/>
            <person name="Barry K."/>
            <person name="Bills G."/>
            <person name="Bluhm B."/>
            <person name="Cannon C."/>
            <person name="Castanera R."/>
            <person name="Culley D."/>
            <person name="Daum C."/>
            <person name="Ezra D."/>
            <person name="Gonzalez J."/>
            <person name="Henrissat B."/>
            <person name="Kuo A."/>
            <person name="Liang C."/>
            <person name="Lipzen A."/>
            <person name="Lutzoni F."/>
            <person name="Magnuson J."/>
            <person name="Mondo S."/>
            <person name="Nolan M."/>
            <person name="Ohm R."/>
            <person name="Pangilinan J."/>
            <person name="Park H.-J."/>
            <person name="Ramirez L."/>
            <person name="Alfaro M."/>
            <person name="Sun H."/>
            <person name="Tritt A."/>
            <person name="Yoshinaga Y."/>
            <person name="Zwiers L.-H."/>
            <person name="Turgeon B."/>
            <person name="Goodwin S."/>
            <person name="Spatafora J."/>
            <person name="Crous P."/>
            <person name="Grigoriev I."/>
        </authorList>
    </citation>
    <scope>NUCLEOTIDE SEQUENCE</scope>
    <source>
        <strain evidence="1">CBS 116005</strain>
    </source>
</reference>
<dbReference type="SUPFAM" id="SSF52777">
    <property type="entry name" value="CoA-dependent acyltransferases"/>
    <property type="match status" value="1"/>
</dbReference>
<dbReference type="Proteomes" id="UP000799436">
    <property type="component" value="Unassembled WGS sequence"/>
</dbReference>
<organism evidence="1 2">
    <name type="scientific">Teratosphaeria nubilosa</name>
    <dbReference type="NCBI Taxonomy" id="161662"/>
    <lineage>
        <taxon>Eukaryota</taxon>
        <taxon>Fungi</taxon>
        <taxon>Dikarya</taxon>
        <taxon>Ascomycota</taxon>
        <taxon>Pezizomycotina</taxon>
        <taxon>Dothideomycetes</taxon>
        <taxon>Dothideomycetidae</taxon>
        <taxon>Mycosphaerellales</taxon>
        <taxon>Teratosphaeriaceae</taxon>
        <taxon>Teratosphaeria</taxon>
    </lineage>
</organism>
<proteinExistence type="predicted"/>
<keyword evidence="2" id="KW-1185">Reference proteome</keyword>
<accession>A0A6G1KVP4</accession>
<evidence type="ECO:0000313" key="1">
    <source>
        <dbReference type="EMBL" id="KAF2764711.1"/>
    </source>
</evidence>
<gene>
    <name evidence="1" type="ORF">EJ03DRAFT_17358</name>
</gene>
<dbReference type="Gene3D" id="3.30.559.30">
    <property type="entry name" value="Nonribosomal peptide synthetase, condensation domain"/>
    <property type="match status" value="1"/>
</dbReference>